<evidence type="ECO:0000313" key="13">
    <source>
        <dbReference type="EMBL" id="APT91534.1"/>
    </source>
</evidence>
<keyword evidence="7 13" id="KW-0418">Kinase</keyword>
<evidence type="ECO:0000256" key="11">
    <source>
        <dbReference type="ARBA" id="ARBA00023317"/>
    </source>
</evidence>
<accession>A0A1L7D0B2</accession>
<dbReference type="GO" id="GO:0005524">
    <property type="term" value="F:ATP binding"/>
    <property type="evidence" value="ECO:0007669"/>
    <property type="project" value="UniProtKB-KW"/>
</dbReference>
<dbReference type="AlphaFoldDB" id="A0A1L7D0B2"/>
<dbReference type="KEGG" id="csph:CSPHI_11810"/>
<evidence type="ECO:0000256" key="8">
    <source>
        <dbReference type="ARBA" id="ARBA00022840"/>
    </source>
</evidence>
<dbReference type="InterPro" id="IPR015813">
    <property type="entry name" value="Pyrv/PenolPyrv_kinase-like_dom"/>
</dbReference>
<dbReference type="SUPFAM" id="SSF50800">
    <property type="entry name" value="PK beta-barrel domain-like"/>
    <property type="match status" value="1"/>
</dbReference>
<dbReference type="PANTHER" id="PTHR11817">
    <property type="entry name" value="PYRUVATE KINASE"/>
    <property type="match status" value="1"/>
</dbReference>
<evidence type="ECO:0000256" key="7">
    <source>
        <dbReference type="ARBA" id="ARBA00022777"/>
    </source>
</evidence>
<keyword evidence="10" id="KW-0324">Glycolysis</keyword>
<evidence type="ECO:0000256" key="3">
    <source>
        <dbReference type="ARBA" id="ARBA00012142"/>
    </source>
</evidence>
<dbReference type="InterPro" id="IPR015793">
    <property type="entry name" value="Pyrv_Knase_brl"/>
</dbReference>
<dbReference type="Proteomes" id="UP000185469">
    <property type="component" value="Chromosome"/>
</dbReference>
<evidence type="ECO:0000256" key="2">
    <source>
        <dbReference type="ARBA" id="ARBA00008663"/>
    </source>
</evidence>
<dbReference type="InterPro" id="IPR040442">
    <property type="entry name" value="Pyrv_kinase-like_dom_sf"/>
</dbReference>
<keyword evidence="11 13" id="KW-0670">Pyruvate</keyword>
<sequence>MAPLIAELDELIGQLDRVTAEHAAALAGVTPAHRAGAENLLHYAHLRGVDVRGLQNGLHDLGATSLTTVESLTGGRLRLARAVLRALAGQDPDTDIAGIIAADDEADRVLEANAEALLGPERPGVPARIMVTLPAEAATDPGLVRGFAEAGMDLARINCAHDGPAAWAAMIDHVRAAAAAVGREIPVSMDLAGPKLRTGPIAPGPRVGRARVLRDDSGRVIAPARLWLTAAGDPDPAPAPETPAPGRPALAVRVDRAWLGRLRPGSVIGLVDARDLRREFTVVAAGAAGVLAEGRRNAWVPEGALLRHEHEATPARGIPATVRRLRLHRGDLLHLTDEPILAEPAAPGAPGRISCTIGAAVRALRPGDAVLFDDGAIGAEVERLERTPGGHVDAVLRVTRARPGGANLAAGKGVNLPDTPLPLPSLTPEDAEHLRFVAEHADIAAVSFIRTPGDVAHVLGVLGELAAEHDRAGRPELAARARDLGLILKIETIPGFRNLPGIMLAAMARDEVGVMIARGDLAVELGFDRMGEVPGQILALAQAARMPVVLGTQVLETLAKRGLPSRAEITDAAHALRAECVMLNKGPFIVDAIAALDDLARALGRSRRKNRILLRRIRSWDGAGR</sequence>
<proteinExistence type="inferred from homology"/>
<comment type="similarity">
    <text evidence="2">Belongs to the pyruvate kinase family.</text>
</comment>
<keyword evidence="8" id="KW-0067">ATP-binding</keyword>
<gene>
    <name evidence="13" type="ORF">CSPHI_11810</name>
</gene>
<keyword evidence="14" id="KW-1185">Reference proteome</keyword>
<evidence type="ECO:0000256" key="5">
    <source>
        <dbReference type="ARBA" id="ARBA00022723"/>
    </source>
</evidence>
<dbReference type="GO" id="GO:0000287">
    <property type="term" value="F:magnesium ion binding"/>
    <property type="evidence" value="ECO:0007669"/>
    <property type="project" value="InterPro"/>
</dbReference>
<evidence type="ECO:0000256" key="6">
    <source>
        <dbReference type="ARBA" id="ARBA00022741"/>
    </source>
</evidence>
<evidence type="ECO:0000256" key="1">
    <source>
        <dbReference type="ARBA" id="ARBA00004997"/>
    </source>
</evidence>
<keyword evidence="6" id="KW-0547">Nucleotide-binding</keyword>
<evidence type="ECO:0000256" key="10">
    <source>
        <dbReference type="ARBA" id="ARBA00023152"/>
    </source>
</evidence>
<evidence type="ECO:0000259" key="12">
    <source>
        <dbReference type="Pfam" id="PF00224"/>
    </source>
</evidence>
<dbReference type="EC" id="2.7.1.40" evidence="3"/>
<dbReference type="GO" id="GO:0004743">
    <property type="term" value="F:pyruvate kinase activity"/>
    <property type="evidence" value="ECO:0007669"/>
    <property type="project" value="UniProtKB-EC"/>
</dbReference>
<dbReference type="UniPathway" id="UPA00109">
    <property type="reaction ID" value="UER00188"/>
</dbReference>
<keyword evidence="5" id="KW-0479">Metal-binding</keyword>
<dbReference type="InterPro" id="IPR001697">
    <property type="entry name" value="Pyr_Knase"/>
</dbReference>
<dbReference type="GO" id="GO:0016301">
    <property type="term" value="F:kinase activity"/>
    <property type="evidence" value="ECO:0007669"/>
    <property type="project" value="UniProtKB-KW"/>
</dbReference>
<dbReference type="EMBL" id="CP009248">
    <property type="protein sequence ID" value="APT91534.1"/>
    <property type="molecule type" value="Genomic_DNA"/>
</dbReference>
<dbReference type="Gene3D" id="3.20.20.60">
    <property type="entry name" value="Phosphoenolpyruvate-binding domains"/>
    <property type="match status" value="2"/>
</dbReference>
<dbReference type="InterPro" id="IPR011037">
    <property type="entry name" value="Pyrv_Knase-like_insert_dom_sf"/>
</dbReference>
<dbReference type="SUPFAM" id="SSF51621">
    <property type="entry name" value="Phosphoenolpyruvate/pyruvate domain"/>
    <property type="match status" value="1"/>
</dbReference>
<evidence type="ECO:0000313" key="14">
    <source>
        <dbReference type="Proteomes" id="UP000185469"/>
    </source>
</evidence>
<keyword evidence="4" id="KW-0808">Transferase</keyword>
<dbReference type="GO" id="GO:0030955">
    <property type="term" value="F:potassium ion binding"/>
    <property type="evidence" value="ECO:0007669"/>
    <property type="project" value="InterPro"/>
</dbReference>
<reference evidence="13 14" key="1">
    <citation type="submission" date="2014-08" db="EMBL/GenBank/DDBJ databases">
        <title>Complete genome sequence of Corynebacterium sphenisci CECT 5990(T) (=DSM 44792(T)), isolated from healthy wild penguins.</title>
        <authorList>
            <person name="Ruckert C."/>
            <person name="Albersmeier A."/>
            <person name="Winkler A."/>
            <person name="Kalinowski J."/>
        </authorList>
    </citation>
    <scope>NUCLEOTIDE SEQUENCE [LARGE SCALE GENOMIC DNA]</scope>
    <source>
        <strain evidence="13 14">DSM 44792</strain>
    </source>
</reference>
<protein>
    <recommendedName>
        <fullName evidence="3">pyruvate kinase</fullName>
        <ecNumber evidence="3">2.7.1.40</ecNumber>
    </recommendedName>
</protein>
<feature type="domain" description="Pyruvate kinase barrel" evidence="12">
    <location>
        <begin position="351"/>
        <end position="584"/>
    </location>
</feature>
<comment type="pathway">
    <text evidence="1">Carbohydrate degradation; glycolysis; pyruvate from D-glyceraldehyde 3-phosphate: step 5/5.</text>
</comment>
<keyword evidence="9" id="KW-0460">Magnesium</keyword>
<dbReference type="Pfam" id="PF00224">
    <property type="entry name" value="PK"/>
    <property type="match status" value="1"/>
</dbReference>
<dbReference type="STRING" id="1437874.CSPHI_11810"/>
<evidence type="ECO:0000256" key="4">
    <source>
        <dbReference type="ARBA" id="ARBA00022679"/>
    </source>
</evidence>
<organism evidence="13 14">
    <name type="scientific">Corynebacterium sphenisci DSM 44792</name>
    <dbReference type="NCBI Taxonomy" id="1437874"/>
    <lineage>
        <taxon>Bacteria</taxon>
        <taxon>Bacillati</taxon>
        <taxon>Actinomycetota</taxon>
        <taxon>Actinomycetes</taxon>
        <taxon>Mycobacteriales</taxon>
        <taxon>Corynebacteriaceae</taxon>
        <taxon>Corynebacterium</taxon>
    </lineage>
</organism>
<dbReference type="NCBIfam" id="NF011314">
    <property type="entry name" value="PRK14725.1"/>
    <property type="match status" value="1"/>
</dbReference>
<evidence type="ECO:0000256" key="9">
    <source>
        <dbReference type="ARBA" id="ARBA00022842"/>
    </source>
</evidence>
<name>A0A1L7D0B2_9CORY</name>